<dbReference type="AlphaFoldDB" id="A0A0K2LDY1"/>
<sequence length="108" mass="12852">MDNDSNLIMHQNKTSEDFDIVIDDHGSQKTEAIYQQNESEGKVYQDLDNLLQHHKYENAIRYVYDQKFELERGSYYQLGEWLVKRLQADKDIDPALLSDFVTNMNKYK</sequence>
<evidence type="ECO:0000313" key="2">
    <source>
        <dbReference type="Proteomes" id="UP000061546"/>
    </source>
</evidence>
<name>A0A0K2LDY1_9LACO</name>
<dbReference type="OrthoDB" id="2306268at2"/>
<accession>A0A0K2LDY1</accession>
<reference evidence="1 2" key="1">
    <citation type="submission" date="2015-08" db="EMBL/GenBank/DDBJ databases">
        <title>Genomic sequence of Lactobacillus heilongjiangensis DSM 28069, isolated from Chinese traditional pickle.</title>
        <authorList>
            <person name="Jiang X."/>
            <person name="Zheng B."/>
            <person name="Cheng H."/>
        </authorList>
    </citation>
    <scope>NUCLEOTIDE SEQUENCE [LARGE SCALE GENOMIC DNA]</scope>
    <source>
        <strain evidence="1 2">DSM 28069</strain>
    </source>
</reference>
<dbReference type="EMBL" id="CP012559">
    <property type="protein sequence ID" value="ALB29506.1"/>
    <property type="molecule type" value="Genomic_DNA"/>
</dbReference>
<dbReference type="KEGG" id="lhi:JP39_09150"/>
<gene>
    <name evidence="1" type="ORF">JP39_09150</name>
</gene>
<evidence type="ECO:0000313" key="1">
    <source>
        <dbReference type="EMBL" id="ALB29506.1"/>
    </source>
</evidence>
<dbReference type="RefSeq" id="WP_041501510.1">
    <property type="nucleotide sequence ID" value="NZ_BJDV01000010.1"/>
</dbReference>
<proteinExistence type="predicted"/>
<dbReference type="Proteomes" id="UP000061546">
    <property type="component" value="Chromosome"/>
</dbReference>
<protein>
    <submittedName>
        <fullName evidence="1">Uncharacterized protein</fullName>
    </submittedName>
</protein>
<keyword evidence="2" id="KW-1185">Reference proteome</keyword>
<organism evidence="1 2">
    <name type="scientific">Companilactobacillus heilongjiangensis</name>
    <dbReference type="NCBI Taxonomy" id="1074467"/>
    <lineage>
        <taxon>Bacteria</taxon>
        <taxon>Bacillati</taxon>
        <taxon>Bacillota</taxon>
        <taxon>Bacilli</taxon>
        <taxon>Lactobacillales</taxon>
        <taxon>Lactobacillaceae</taxon>
        <taxon>Companilactobacillus</taxon>
    </lineage>
</organism>